<proteinExistence type="predicted"/>
<dbReference type="Gene3D" id="3.40.1260.10">
    <property type="entry name" value="DsrEFH-like"/>
    <property type="match status" value="1"/>
</dbReference>
<sequence length="64" mass="7396">MRKVLKYINREFPEISFTVCGNTKSIIEHREGHVIPLIDGTEIVPFGIVRLVQLQEAGWSYIRP</sequence>
<dbReference type="EMBL" id="FWZX01000052">
    <property type="protein sequence ID" value="SMF83969.1"/>
    <property type="molecule type" value="Genomic_DNA"/>
</dbReference>
<gene>
    <name evidence="1" type="ORF">SAMN05428998_1529</name>
</gene>
<accession>A0A1Y6CQU5</accession>
<evidence type="ECO:0000313" key="2">
    <source>
        <dbReference type="Proteomes" id="UP000192917"/>
    </source>
</evidence>
<dbReference type="AlphaFoldDB" id="A0A1Y6CQU5"/>
<keyword evidence="2" id="KW-1185">Reference proteome</keyword>
<dbReference type="Proteomes" id="UP000192917">
    <property type="component" value="Unassembled WGS sequence"/>
</dbReference>
<dbReference type="InterPro" id="IPR027396">
    <property type="entry name" value="DsrEFH-like"/>
</dbReference>
<organism evidence="1 2">
    <name type="scientific">Tistlia consotensis USBA 355</name>
    <dbReference type="NCBI Taxonomy" id="560819"/>
    <lineage>
        <taxon>Bacteria</taxon>
        <taxon>Pseudomonadati</taxon>
        <taxon>Pseudomonadota</taxon>
        <taxon>Alphaproteobacteria</taxon>
        <taxon>Rhodospirillales</taxon>
        <taxon>Rhodovibrionaceae</taxon>
        <taxon>Tistlia</taxon>
    </lineage>
</organism>
<reference evidence="1 2" key="1">
    <citation type="submission" date="2017-04" db="EMBL/GenBank/DDBJ databases">
        <authorList>
            <person name="Afonso C.L."/>
            <person name="Miller P.J."/>
            <person name="Scott M.A."/>
            <person name="Spackman E."/>
            <person name="Goraichik I."/>
            <person name="Dimitrov K.M."/>
            <person name="Suarez D.L."/>
            <person name="Swayne D.E."/>
        </authorList>
    </citation>
    <scope>NUCLEOTIDE SEQUENCE [LARGE SCALE GENOMIC DNA]</scope>
    <source>
        <strain evidence="1 2">USBA 355</strain>
    </source>
</reference>
<dbReference type="SUPFAM" id="SSF75169">
    <property type="entry name" value="DsrEFH-like"/>
    <property type="match status" value="1"/>
</dbReference>
<name>A0A1Y6CQU5_9PROT</name>
<protein>
    <submittedName>
        <fullName evidence="1">Uncharacterized protein</fullName>
    </submittedName>
</protein>
<evidence type="ECO:0000313" key="1">
    <source>
        <dbReference type="EMBL" id="SMF83969.1"/>
    </source>
</evidence>
<dbReference type="STRING" id="560819.SAMN05428998_1529"/>